<dbReference type="GO" id="GO:0016740">
    <property type="term" value="F:transferase activity"/>
    <property type="evidence" value="ECO:0007669"/>
    <property type="project" value="UniProtKB-KW"/>
</dbReference>
<dbReference type="PANTHER" id="PTHR23416:SF78">
    <property type="entry name" value="LIPOPOLYSACCHARIDE BIOSYNTHESIS O-ACETYL TRANSFERASE WBBJ-RELATED"/>
    <property type="match status" value="1"/>
</dbReference>
<evidence type="ECO:0000313" key="1">
    <source>
        <dbReference type="EMBL" id="PVY40308.1"/>
    </source>
</evidence>
<reference evidence="1 2" key="1">
    <citation type="submission" date="2018-04" db="EMBL/GenBank/DDBJ databases">
        <title>Genomic Encyclopedia of Type Strains, Phase IV (KMG-IV): sequencing the most valuable type-strain genomes for metagenomic binning, comparative biology and taxonomic classification.</title>
        <authorList>
            <person name="Goeker M."/>
        </authorList>
    </citation>
    <scope>NUCLEOTIDE SEQUENCE [LARGE SCALE GENOMIC DNA]</scope>
    <source>
        <strain evidence="1 2">DSM 14823</strain>
    </source>
</reference>
<dbReference type="InterPro" id="IPR051159">
    <property type="entry name" value="Hexapeptide_acetyltransf"/>
</dbReference>
<dbReference type="RefSeq" id="WP_207776120.1">
    <property type="nucleotide sequence ID" value="NZ_CABMMC010000117.1"/>
</dbReference>
<accession>A0A2U1AV60</accession>
<dbReference type="Pfam" id="PF14602">
    <property type="entry name" value="Hexapep_2"/>
    <property type="match status" value="1"/>
</dbReference>
<dbReference type="InterPro" id="IPR011004">
    <property type="entry name" value="Trimer_LpxA-like_sf"/>
</dbReference>
<evidence type="ECO:0000313" key="2">
    <source>
        <dbReference type="Proteomes" id="UP000245959"/>
    </source>
</evidence>
<organism evidence="1 2">
    <name type="scientific">Victivallis vadensis</name>
    <dbReference type="NCBI Taxonomy" id="172901"/>
    <lineage>
        <taxon>Bacteria</taxon>
        <taxon>Pseudomonadati</taxon>
        <taxon>Lentisphaerota</taxon>
        <taxon>Lentisphaeria</taxon>
        <taxon>Victivallales</taxon>
        <taxon>Victivallaceae</taxon>
        <taxon>Victivallis</taxon>
    </lineage>
</organism>
<dbReference type="CDD" id="cd04647">
    <property type="entry name" value="LbH_MAT_like"/>
    <property type="match status" value="1"/>
</dbReference>
<sequence>MRTPLPVDDLPVGCGISAAEFAALTCYCNASDNGPDDERRARLLGFGNGVKVAPGAIIRIGDNEIGENSFIGLYAYLNGDVRIGRNVLIGPHCSLLAGNHRFDPATQAFTRRDLARPITVGDGTWLGSGCTVTNGVAVGRCNLICANAVITRDTPDYAIMAGTPARQIGRIDPETGDYIWFDRKTEESR</sequence>
<dbReference type="InterPro" id="IPR001451">
    <property type="entry name" value="Hexapep"/>
</dbReference>
<dbReference type="SUPFAM" id="SSF51161">
    <property type="entry name" value="Trimeric LpxA-like enzymes"/>
    <property type="match status" value="1"/>
</dbReference>
<comment type="caution">
    <text evidence="1">The sequence shown here is derived from an EMBL/GenBank/DDBJ whole genome shotgun (WGS) entry which is preliminary data.</text>
</comment>
<protein>
    <submittedName>
        <fullName evidence="1">Acetyltransferase-like isoleucine patch superfamily enzyme</fullName>
    </submittedName>
</protein>
<dbReference type="EMBL" id="QEKH01000017">
    <property type="protein sequence ID" value="PVY40308.1"/>
    <property type="molecule type" value="Genomic_DNA"/>
</dbReference>
<dbReference type="PANTHER" id="PTHR23416">
    <property type="entry name" value="SIALIC ACID SYNTHASE-RELATED"/>
    <property type="match status" value="1"/>
</dbReference>
<dbReference type="AlphaFoldDB" id="A0A2U1AV60"/>
<keyword evidence="1" id="KW-0808">Transferase</keyword>
<dbReference type="Proteomes" id="UP000245959">
    <property type="component" value="Unassembled WGS sequence"/>
</dbReference>
<dbReference type="Gene3D" id="2.160.10.10">
    <property type="entry name" value="Hexapeptide repeat proteins"/>
    <property type="match status" value="1"/>
</dbReference>
<name>A0A2U1AV60_9BACT</name>
<dbReference type="Pfam" id="PF00132">
    <property type="entry name" value="Hexapep"/>
    <property type="match status" value="1"/>
</dbReference>
<gene>
    <name evidence="1" type="ORF">C8D82_11727</name>
</gene>
<proteinExistence type="predicted"/>
<keyword evidence="2" id="KW-1185">Reference proteome</keyword>
<dbReference type="GeneID" id="78295664"/>